<name>A0A200QFH0_MACCD</name>
<keyword evidence="2" id="KW-0238">DNA-binding</keyword>
<dbReference type="PANTHER" id="PTHR45844">
    <property type="entry name" value="TRANSCRIPTION FACTOR BHLH30"/>
    <property type="match status" value="1"/>
</dbReference>
<evidence type="ECO:0000256" key="4">
    <source>
        <dbReference type="ARBA" id="ARBA00023242"/>
    </source>
</evidence>
<protein>
    <submittedName>
        <fullName evidence="7">Myc-type</fullName>
    </submittedName>
</protein>
<accession>A0A200QFH0</accession>
<feature type="compositionally biased region" description="Low complexity" evidence="5">
    <location>
        <begin position="1"/>
        <end position="13"/>
    </location>
</feature>
<dbReference type="FunFam" id="4.10.280.10:FF:000070">
    <property type="entry name" value="transcription factor bHLH30"/>
    <property type="match status" value="1"/>
</dbReference>
<keyword evidence="8" id="KW-1185">Reference proteome</keyword>
<evidence type="ECO:0000259" key="6">
    <source>
        <dbReference type="PROSITE" id="PS50888"/>
    </source>
</evidence>
<dbReference type="InParanoid" id="A0A200QFH0"/>
<feature type="domain" description="BHLH" evidence="6">
    <location>
        <begin position="42"/>
        <end position="91"/>
    </location>
</feature>
<dbReference type="SUPFAM" id="SSF47459">
    <property type="entry name" value="HLH, helix-loop-helix DNA-binding domain"/>
    <property type="match status" value="1"/>
</dbReference>
<dbReference type="OrthoDB" id="71302at2759"/>
<dbReference type="Proteomes" id="UP000195402">
    <property type="component" value="Unassembled WGS sequence"/>
</dbReference>
<evidence type="ECO:0000256" key="5">
    <source>
        <dbReference type="SAM" id="MobiDB-lite"/>
    </source>
</evidence>
<dbReference type="InterPro" id="IPR036638">
    <property type="entry name" value="HLH_DNA-bd_sf"/>
</dbReference>
<comment type="caution">
    <text evidence="7">The sequence shown here is derived from an EMBL/GenBank/DDBJ whole genome shotgun (WGS) entry which is preliminary data.</text>
</comment>
<dbReference type="GO" id="GO:0046983">
    <property type="term" value="F:protein dimerization activity"/>
    <property type="evidence" value="ECO:0007669"/>
    <property type="project" value="InterPro"/>
</dbReference>
<dbReference type="OMA" id="NASKMMT"/>
<keyword evidence="3" id="KW-0804">Transcription</keyword>
<dbReference type="Pfam" id="PF00010">
    <property type="entry name" value="HLH"/>
    <property type="match status" value="1"/>
</dbReference>
<keyword evidence="4" id="KW-0539">Nucleus</keyword>
<keyword evidence="1" id="KW-0805">Transcription regulation</keyword>
<gene>
    <name evidence="7" type="ORF">BVC80_659g26</name>
</gene>
<evidence type="ECO:0000256" key="3">
    <source>
        <dbReference type="ARBA" id="ARBA00023163"/>
    </source>
</evidence>
<dbReference type="InterPro" id="IPR011598">
    <property type="entry name" value="bHLH_dom"/>
</dbReference>
<dbReference type="GO" id="GO:0003677">
    <property type="term" value="F:DNA binding"/>
    <property type="evidence" value="ECO:0007669"/>
    <property type="project" value="UniProtKB-KW"/>
</dbReference>
<proteinExistence type="predicted"/>
<dbReference type="STRING" id="56857.A0A200QFH0"/>
<dbReference type="SMART" id="SM00353">
    <property type="entry name" value="HLH"/>
    <property type="match status" value="1"/>
</dbReference>
<dbReference type="AlphaFoldDB" id="A0A200QFH0"/>
<reference evidence="7 8" key="1">
    <citation type="journal article" date="2017" name="Mol. Plant">
        <title>The Genome of Medicinal Plant Macleaya cordata Provides New Insights into Benzylisoquinoline Alkaloids Metabolism.</title>
        <authorList>
            <person name="Liu X."/>
            <person name="Liu Y."/>
            <person name="Huang P."/>
            <person name="Ma Y."/>
            <person name="Qing Z."/>
            <person name="Tang Q."/>
            <person name="Cao H."/>
            <person name="Cheng P."/>
            <person name="Zheng Y."/>
            <person name="Yuan Z."/>
            <person name="Zhou Y."/>
            <person name="Liu J."/>
            <person name="Tang Z."/>
            <person name="Zhuo Y."/>
            <person name="Zhang Y."/>
            <person name="Yu L."/>
            <person name="Huang J."/>
            <person name="Yang P."/>
            <person name="Peng Q."/>
            <person name="Zhang J."/>
            <person name="Jiang W."/>
            <person name="Zhang Z."/>
            <person name="Lin K."/>
            <person name="Ro D.K."/>
            <person name="Chen X."/>
            <person name="Xiong X."/>
            <person name="Shang Y."/>
            <person name="Huang S."/>
            <person name="Zeng J."/>
        </authorList>
    </citation>
    <scope>NUCLEOTIDE SEQUENCE [LARGE SCALE GENOMIC DNA]</scope>
    <source>
        <strain evidence="8">cv. BLH2017</strain>
        <tissue evidence="7">Root</tissue>
    </source>
</reference>
<sequence length="233" mass="25705">MGRGGSSSSSSNSLVLDSERGELVRAPTKLGQKVISEGKSLAALKSHSEAERRRRERINSHLDTLRSLVPCTDKMDKASLLAEVISHVKELKRTAVEASKGFVIPMDIDEVRVEPHEDGVLGGPFCIRASLCCDDRPEILPNLREALEACKLETVKVEISTLAGRMKNVFVMTGCKEENSDDTEVRRLLMSSVHKALRSVLDKIPTSSEFSPRIMLPNKRRRISLFDSSSSSS</sequence>
<evidence type="ECO:0000256" key="1">
    <source>
        <dbReference type="ARBA" id="ARBA00023015"/>
    </source>
</evidence>
<evidence type="ECO:0000256" key="2">
    <source>
        <dbReference type="ARBA" id="ARBA00023125"/>
    </source>
</evidence>
<dbReference type="Gene3D" id="4.10.280.10">
    <property type="entry name" value="Helix-loop-helix DNA-binding domain"/>
    <property type="match status" value="1"/>
</dbReference>
<dbReference type="PROSITE" id="PS50888">
    <property type="entry name" value="BHLH"/>
    <property type="match status" value="1"/>
</dbReference>
<dbReference type="GO" id="GO:0003700">
    <property type="term" value="F:DNA-binding transcription factor activity"/>
    <property type="evidence" value="ECO:0007669"/>
    <property type="project" value="InterPro"/>
</dbReference>
<organism evidence="7 8">
    <name type="scientific">Macleaya cordata</name>
    <name type="common">Five-seeded plume-poppy</name>
    <name type="synonym">Bocconia cordata</name>
    <dbReference type="NCBI Taxonomy" id="56857"/>
    <lineage>
        <taxon>Eukaryota</taxon>
        <taxon>Viridiplantae</taxon>
        <taxon>Streptophyta</taxon>
        <taxon>Embryophyta</taxon>
        <taxon>Tracheophyta</taxon>
        <taxon>Spermatophyta</taxon>
        <taxon>Magnoliopsida</taxon>
        <taxon>Ranunculales</taxon>
        <taxon>Papaveraceae</taxon>
        <taxon>Papaveroideae</taxon>
        <taxon>Macleaya</taxon>
    </lineage>
</organism>
<evidence type="ECO:0000313" key="7">
    <source>
        <dbReference type="EMBL" id="OVA09203.1"/>
    </source>
</evidence>
<dbReference type="InterPro" id="IPR045847">
    <property type="entry name" value="AIG1-like"/>
</dbReference>
<evidence type="ECO:0000313" key="8">
    <source>
        <dbReference type="Proteomes" id="UP000195402"/>
    </source>
</evidence>
<feature type="region of interest" description="Disordered" evidence="5">
    <location>
        <begin position="1"/>
        <end position="20"/>
    </location>
</feature>
<dbReference type="EMBL" id="MVGT01002164">
    <property type="protein sequence ID" value="OVA09203.1"/>
    <property type="molecule type" value="Genomic_DNA"/>
</dbReference>
<dbReference type="PANTHER" id="PTHR45844:SF9">
    <property type="entry name" value="OS09G0463900 PROTEIN"/>
    <property type="match status" value="1"/>
</dbReference>